<organism evidence="1 2">
    <name type="scientific">Naganishia onofrii</name>
    <dbReference type="NCBI Taxonomy" id="1851511"/>
    <lineage>
        <taxon>Eukaryota</taxon>
        <taxon>Fungi</taxon>
        <taxon>Dikarya</taxon>
        <taxon>Basidiomycota</taxon>
        <taxon>Agaricomycotina</taxon>
        <taxon>Tremellomycetes</taxon>
        <taxon>Filobasidiales</taxon>
        <taxon>Filobasidiaceae</taxon>
        <taxon>Naganishia</taxon>
    </lineage>
</organism>
<gene>
    <name evidence="1" type="ORF">QFC24_001535</name>
</gene>
<evidence type="ECO:0000313" key="2">
    <source>
        <dbReference type="Proteomes" id="UP001234202"/>
    </source>
</evidence>
<dbReference type="EMBL" id="JASBWV010000004">
    <property type="protein sequence ID" value="KAJ9126508.1"/>
    <property type="molecule type" value="Genomic_DNA"/>
</dbReference>
<keyword evidence="2" id="KW-1185">Reference proteome</keyword>
<proteinExistence type="predicted"/>
<reference evidence="1" key="1">
    <citation type="submission" date="2023-04" db="EMBL/GenBank/DDBJ databases">
        <title>Draft Genome sequencing of Naganishia species isolated from polar environments using Oxford Nanopore Technology.</title>
        <authorList>
            <person name="Leo P."/>
            <person name="Venkateswaran K."/>
        </authorList>
    </citation>
    <scope>NUCLEOTIDE SEQUENCE</scope>
    <source>
        <strain evidence="1">DBVPG 5303</strain>
    </source>
</reference>
<dbReference type="Proteomes" id="UP001234202">
    <property type="component" value="Unassembled WGS sequence"/>
</dbReference>
<accession>A0ACC2XRL8</accession>
<sequence length="1646" mass="179374">MSRRPNTRHGAVVAGHHSPPESPTSSQVPLTPDQVVGPRIKLRIGRNIAPPASVEPESSPPVTTHAEREYQMNNSSTHTRETAGRATRNRAQSRPNYAEIPVDDLPSPTEKSRHPPHSADNSHRAPSSTTSSKYFTRGATNPGPINDGASDTRRRRASGASGESGMSRINGLGKNGQSRAPPASVLAAAAAGPSGATRRSTRASLAGVEPADEGAENVYTRMPVDEPEEEDAQGEYEDDFPLPEPVPYTTRSGRATRKTVIQETPSEEDDFENTIAPEEPDLRRPSVQQALVHLADDSEESDVPRRKTGRRVTTTVNNGAINGFIEDDAPEEEDENGNPIRRRLRSRGARSHAPAATVSTTRDAEHAASRHGTAQDRATRAATRSAKKRKDDDFVVDDDNSENSSGVNELQAELMDLADTSDDNAREGRGGRAGGTNGGGGKNRRGGGRSRHDSEVEVEGSQPAERTLRKRNRVNYYVPPPDAIFDPRRTSLGGPGGGGGGGDRGTSGYGAMPARRKAQGTSAVPNNGWLADLSLGTGALNGADVGGMMPDSDSEDDAPGFVKDLRNQAKADLASMALAQGGSGNKNDLSGAAAAGTAATVTAGAIGRYDPEAARADADPLGVDLNVTFDQVGGLDDQINQLKEMVALPLLYPELFQQFGITPPRGVLFHGPPGTGKTLLARALAASCSSQSTKIAFFMRKGADCLSKWVGEAERQLRLLFEEARNAQPSIIFFDEIDGLAPVRSAKQDQIHSSLVATLLALMDGMDGRGQVVVIGATNRPDNVDPALRRPGRFDREFYFPLPNKEARKKIISINTRKWNPPLEDVFLDELASLTKGYGGADLRALCTEAALNAMQRRYPQIYKTNDRLLLDPASIQVQARDFMASVRKIVPSSARSTASAAAPIPSHLVPLLDDTLQKAKRVLNELLPPKHRMTILEEAEFEQDDNDGSFGREILERSFETLRVYRPRLLIHGQRHMGQRLLGSALLHHLEGYHVQSLDIGNLLGSSDGSVENILTRMFVEAKRHQPSVLYIPSILEWSRVLPESAKATFAALMESLTPSEPVLILALHDGSVEDLVKEDDRVKSWFGYSGDHYVEIAPSNIEQRHAFFESLMEHVQRPPSLFPDAMPRKRRVLEELPKAAPLPPKAPAPAVIAAQNARDEAVRDILILRLQGILTDLIKKYKKFVIPARALADDYHRRIEELADVVPDNPDGNKKATEDQSTNGHNGTATQTPTTESFIISQASSVDGVGLPVRPEHQPMPIVVEEEVDLVAQTTADGQLQAQAMVQFDPQPVENGTTSVEEVDLTLAENADRKRKRDAIWKPHFVDLELMQNKLVDKENGYLTTRAFEKDVERIHENTLRYGGDIGKSNAMVSECRLNIKDHFQDQQIRMDIERMAAREYARREAEKEKQSSKPKSKSNQSSPIRHSARRHGQAPEFDMFALGEMQKKKRTHATSMDIGEDPHADAEQPEPKRVRVEMPDVDMDHADESVEEILANSADAASLVPGSGSGSQAMAPLLAGHVLDSQPEQAATISLTGPTDTTPATNPGVPDAAEASSVQVEVPRPPTPEPPAKSFVVPDLEDLRNALAETTADFTLEELEQLRAMALGIIWKHRSDWDRHELVQELMTATKDFVSRVRREAGI</sequence>
<name>A0ACC2XRL8_9TREE</name>
<evidence type="ECO:0000313" key="1">
    <source>
        <dbReference type="EMBL" id="KAJ9126508.1"/>
    </source>
</evidence>
<comment type="caution">
    <text evidence="1">The sequence shown here is derived from an EMBL/GenBank/DDBJ whole genome shotgun (WGS) entry which is preliminary data.</text>
</comment>
<protein>
    <submittedName>
        <fullName evidence="1">Uncharacterized protein</fullName>
    </submittedName>
</protein>